<comment type="caution">
    <text evidence="1">The sequence shown here is derived from an EMBL/GenBank/DDBJ whole genome shotgun (WGS) entry which is preliminary data.</text>
</comment>
<accession>A0A0F9B7B9</accession>
<gene>
    <name evidence="1" type="ORF">LCGC14_2484490</name>
</gene>
<protein>
    <submittedName>
        <fullName evidence="1">Uncharacterized protein</fullName>
    </submittedName>
</protein>
<reference evidence="1" key="1">
    <citation type="journal article" date="2015" name="Nature">
        <title>Complex archaea that bridge the gap between prokaryotes and eukaryotes.</title>
        <authorList>
            <person name="Spang A."/>
            <person name="Saw J.H."/>
            <person name="Jorgensen S.L."/>
            <person name="Zaremba-Niedzwiedzka K."/>
            <person name="Martijn J."/>
            <person name="Lind A.E."/>
            <person name="van Eijk R."/>
            <person name="Schleper C."/>
            <person name="Guy L."/>
            <person name="Ettema T.J."/>
        </authorList>
    </citation>
    <scope>NUCLEOTIDE SEQUENCE</scope>
</reference>
<evidence type="ECO:0000313" key="1">
    <source>
        <dbReference type="EMBL" id="KKL17550.1"/>
    </source>
</evidence>
<sequence>MSGERTLTPQWRRALYDLLKTARAEMANQHRQQSCRRCYKKRAVTAWRTTREKHPISSLVFSLEPMDACVEIEYEECPVCRDCFEILRHGLAKME</sequence>
<name>A0A0F9B7B9_9ZZZZ</name>
<dbReference type="EMBL" id="LAZR01039216">
    <property type="protein sequence ID" value="KKL17550.1"/>
    <property type="molecule type" value="Genomic_DNA"/>
</dbReference>
<organism evidence="1">
    <name type="scientific">marine sediment metagenome</name>
    <dbReference type="NCBI Taxonomy" id="412755"/>
    <lineage>
        <taxon>unclassified sequences</taxon>
        <taxon>metagenomes</taxon>
        <taxon>ecological metagenomes</taxon>
    </lineage>
</organism>
<proteinExistence type="predicted"/>
<dbReference type="AlphaFoldDB" id="A0A0F9B7B9"/>